<feature type="region of interest" description="Disordered" evidence="1">
    <location>
        <begin position="221"/>
        <end position="241"/>
    </location>
</feature>
<evidence type="ECO:0000256" key="1">
    <source>
        <dbReference type="SAM" id="MobiDB-lite"/>
    </source>
</evidence>
<dbReference type="Proteomes" id="UP000886845">
    <property type="component" value="Unassembled WGS sequence"/>
</dbReference>
<gene>
    <name evidence="2" type="ORF">IAC79_06980</name>
</gene>
<feature type="compositionally biased region" description="Low complexity" evidence="1">
    <location>
        <begin position="293"/>
        <end position="305"/>
    </location>
</feature>
<name>A0A9D1T3Z7_9BACT</name>
<proteinExistence type="predicted"/>
<protein>
    <submittedName>
        <fullName evidence="2">Uncharacterized protein</fullName>
    </submittedName>
</protein>
<dbReference type="AlphaFoldDB" id="A0A9D1T3Z7"/>
<feature type="region of interest" description="Disordered" evidence="1">
    <location>
        <begin position="262"/>
        <end position="305"/>
    </location>
</feature>
<feature type="compositionally biased region" description="Acidic residues" evidence="1">
    <location>
        <begin position="227"/>
        <end position="241"/>
    </location>
</feature>
<accession>A0A9D1T3Z7</accession>
<feature type="compositionally biased region" description="Basic and acidic residues" evidence="1">
    <location>
        <begin position="262"/>
        <end position="292"/>
    </location>
</feature>
<reference evidence="2" key="2">
    <citation type="journal article" date="2021" name="PeerJ">
        <title>Extensive microbial diversity within the chicken gut microbiome revealed by metagenomics and culture.</title>
        <authorList>
            <person name="Gilroy R."/>
            <person name="Ravi A."/>
            <person name="Getino M."/>
            <person name="Pursley I."/>
            <person name="Horton D.L."/>
            <person name="Alikhan N.F."/>
            <person name="Baker D."/>
            <person name="Gharbi K."/>
            <person name="Hall N."/>
            <person name="Watson M."/>
            <person name="Adriaenssens E.M."/>
            <person name="Foster-Nyarko E."/>
            <person name="Jarju S."/>
            <person name="Secka A."/>
            <person name="Antonio M."/>
            <person name="Oren A."/>
            <person name="Chaudhuri R.R."/>
            <person name="La Ragione R."/>
            <person name="Hildebrand F."/>
            <person name="Pallen M.J."/>
        </authorList>
    </citation>
    <scope>NUCLEOTIDE SEQUENCE</scope>
    <source>
        <strain evidence="2">35461</strain>
    </source>
</reference>
<comment type="caution">
    <text evidence="2">The sequence shown here is derived from an EMBL/GenBank/DDBJ whole genome shotgun (WGS) entry which is preliminary data.</text>
</comment>
<organism evidence="2 3">
    <name type="scientific">Candidatus Spyradenecus faecavium</name>
    <dbReference type="NCBI Taxonomy" id="2840947"/>
    <lineage>
        <taxon>Bacteria</taxon>
        <taxon>Pseudomonadati</taxon>
        <taxon>Lentisphaerota</taxon>
        <taxon>Lentisphaeria</taxon>
        <taxon>Lentisphaerales</taxon>
        <taxon>Lentisphaeraceae</taxon>
        <taxon>Lentisphaeraceae incertae sedis</taxon>
        <taxon>Candidatus Spyradenecus</taxon>
    </lineage>
</organism>
<sequence>MTAEMLDAGLGLVSPILKGSAEPSGIVSVQSRRMRLALGEPNPLSTLDLEFDLITSEIALKPNGVLGQVLSAAGKGAKTVSLKPQELVVAVKEGTLSTDKPIEVEIGKDWTVACQGKTDLATRAIDYTLSVPLDGVLGDKVSDKSLLKPVTLPITGTVDNPNVEVGTLLSSVKDVGVSVGVSRLQEHLDKKRAKAEASGDAKEAAKAELIDKAATTVLSGLLSGGDAEGEGEAQQDAAEEEADAGDLFGAALNLGGAVLKEKQEEAEKQAAEPKTEQEREKAAKEEAKREAVRGGLNALRGLLGN</sequence>
<dbReference type="EMBL" id="DVOR01000224">
    <property type="protein sequence ID" value="HIV09838.1"/>
    <property type="molecule type" value="Genomic_DNA"/>
</dbReference>
<evidence type="ECO:0000313" key="2">
    <source>
        <dbReference type="EMBL" id="HIV09838.1"/>
    </source>
</evidence>
<reference evidence="2" key="1">
    <citation type="submission" date="2020-10" db="EMBL/GenBank/DDBJ databases">
        <authorList>
            <person name="Gilroy R."/>
        </authorList>
    </citation>
    <scope>NUCLEOTIDE SEQUENCE</scope>
    <source>
        <strain evidence="2">35461</strain>
    </source>
</reference>
<evidence type="ECO:0000313" key="3">
    <source>
        <dbReference type="Proteomes" id="UP000886845"/>
    </source>
</evidence>